<feature type="transmembrane region" description="Helical" evidence="6">
    <location>
        <begin position="85"/>
        <end position="103"/>
    </location>
</feature>
<proteinExistence type="predicted"/>
<feature type="transmembrane region" description="Helical" evidence="6">
    <location>
        <begin position="115"/>
        <end position="137"/>
    </location>
</feature>
<comment type="subcellular location">
    <subcellularLocation>
        <location evidence="1">Cell membrane</location>
        <topology evidence="1">Multi-pass membrane protein</topology>
    </subcellularLocation>
</comment>
<name>A0A922NW31_9HYPH</name>
<evidence type="ECO:0000256" key="1">
    <source>
        <dbReference type="ARBA" id="ARBA00004651"/>
    </source>
</evidence>
<feature type="transmembrane region" description="Helical" evidence="6">
    <location>
        <begin position="149"/>
        <end position="170"/>
    </location>
</feature>
<evidence type="ECO:0000256" key="2">
    <source>
        <dbReference type="ARBA" id="ARBA00022475"/>
    </source>
</evidence>
<keyword evidence="4 6" id="KW-1133">Transmembrane helix</keyword>
<dbReference type="InterPro" id="IPR050833">
    <property type="entry name" value="Poly_Biosynth_Transport"/>
</dbReference>
<keyword evidence="8" id="KW-1185">Reference proteome</keyword>
<comment type="caution">
    <text evidence="7">The sequence shown here is derived from an EMBL/GenBank/DDBJ whole genome shotgun (WGS) entry which is preliminary data.</text>
</comment>
<keyword evidence="5 6" id="KW-0472">Membrane</keyword>
<keyword evidence="2" id="KW-1003">Cell membrane</keyword>
<evidence type="ECO:0000256" key="3">
    <source>
        <dbReference type="ARBA" id="ARBA00022692"/>
    </source>
</evidence>
<dbReference type="EMBL" id="JOKJ01000061">
    <property type="protein sequence ID" value="KEQ02294.1"/>
    <property type="molecule type" value="Genomic_DNA"/>
</dbReference>
<reference evidence="7 8" key="1">
    <citation type="submission" date="2014-06" db="EMBL/GenBank/DDBJ databases">
        <title>Rhizobium pelagicum/R2-400B4.</title>
        <authorList>
            <person name="Kimes N.E."/>
            <person name="Lopez-Perez M."/>
        </authorList>
    </citation>
    <scope>NUCLEOTIDE SEQUENCE [LARGE SCALE GENOMIC DNA]</scope>
    <source>
        <strain evidence="7 8">R2-400B4</strain>
    </source>
</reference>
<dbReference type="AlphaFoldDB" id="A0A922NW31"/>
<dbReference type="Proteomes" id="UP000052167">
    <property type="component" value="Unassembled WGS sequence"/>
</dbReference>
<dbReference type="GO" id="GO:0005886">
    <property type="term" value="C:plasma membrane"/>
    <property type="evidence" value="ECO:0007669"/>
    <property type="project" value="UniProtKB-SubCell"/>
</dbReference>
<gene>
    <name evidence="7" type="ORF">GV68_23460</name>
</gene>
<keyword evidence="3 6" id="KW-0812">Transmembrane</keyword>
<organism evidence="7 8">
    <name type="scientific">Pseudorhizobium pelagicum</name>
    <dbReference type="NCBI Taxonomy" id="1509405"/>
    <lineage>
        <taxon>Bacteria</taxon>
        <taxon>Pseudomonadati</taxon>
        <taxon>Pseudomonadota</taxon>
        <taxon>Alphaproteobacteria</taxon>
        <taxon>Hyphomicrobiales</taxon>
        <taxon>Rhizobiaceae</taxon>
        <taxon>Rhizobium/Agrobacterium group</taxon>
        <taxon>Pseudorhizobium</taxon>
    </lineage>
</organism>
<evidence type="ECO:0000256" key="5">
    <source>
        <dbReference type="ARBA" id="ARBA00023136"/>
    </source>
</evidence>
<feature type="transmembrane region" description="Helical" evidence="6">
    <location>
        <begin position="43"/>
        <end position="64"/>
    </location>
</feature>
<evidence type="ECO:0000256" key="4">
    <source>
        <dbReference type="ARBA" id="ARBA00022989"/>
    </source>
</evidence>
<evidence type="ECO:0000256" key="6">
    <source>
        <dbReference type="SAM" id="Phobius"/>
    </source>
</evidence>
<dbReference type="PANTHER" id="PTHR30250:SF11">
    <property type="entry name" value="O-ANTIGEN TRANSPORTER-RELATED"/>
    <property type="match status" value="1"/>
</dbReference>
<feature type="transmembrane region" description="Helical" evidence="6">
    <location>
        <begin position="176"/>
        <end position="198"/>
    </location>
</feature>
<evidence type="ECO:0000313" key="7">
    <source>
        <dbReference type="EMBL" id="KEQ02294.1"/>
    </source>
</evidence>
<sequence>MKRIVSASVPFLFTQLGTFLMLNSDVWLIAGKLGPEEAGVYGAASRLALMVGIPAQIGISVILGRIAQLAAVNNNAGIENTAREAAFAFTIFGAAIAVPFIFYGNGTMTAVYGPAFGEGGLLLGILALGQLTTAIAGPAQSVMMMNGGATAMMLLTLCVATFNILLGYVIGLSFGAVGVALCYCAGLASYAGMAVLLVRRKLGIWTLPQRPRNIF</sequence>
<accession>A0A922NW31</accession>
<dbReference type="PANTHER" id="PTHR30250">
    <property type="entry name" value="PST FAMILY PREDICTED COLANIC ACID TRANSPORTER"/>
    <property type="match status" value="1"/>
</dbReference>
<evidence type="ECO:0000313" key="8">
    <source>
        <dbReference type="Proteomes" id="UP000052167"/>
    </source>
</evidence>
<feature type="transmembrane region" description="Helical" evidence="6">
    <location>
        <begin position="12"/>
        <end position="31"/>
    </location>
</feature>
<protein>
    <submittedName>
        <fullName evidence="7">Uncharacterized protein</fullName>
    </submittedName>
</protein>